<dbReference type="Proteomes" id="UP001604277">
    <property type="component" value="Unassembled WGS sequence"/>
</dbReference>
<evidence type="ECO:0000256" key="1">
    <source>
        <dbReference type="PROSITE-ProRule" id="PRU00182"/>
    </source>
</evidence>
<dbReference type="PROSITE" id="PS50889">
    <property type="entry name" value="S4"/>
    <property type="match status" value="1"/>
</dbReference>
<gene>
    <name evidence="2" type="ORF">Fot_54928</name>
</gene>
<protein>
    <submittedName>
        <fullName evidence="2">GTP diphosphokinase RSH3</fullName>
    </submittedName>
</protein>
<sequence>MHPNKHRVSETNVSAWLNGRAGKKIVTWQCEAMSKDRPSVGIVDSLKLPCTFPTHLMSVQEFPANSSVMDLLERAGRGSSVAYGFSVKEELRPRLNHEPVSDPTCKLKTGDVVELTSATPEYRKEIQRMYNRGLTISSTMPAANIDATRQQWNKLLFAY</sequence>
<comment type="caution">
    <text evidence="2">The sequence shown here is derived from an EMBL/GenBank/DDBJ whole genome shotgun (WGS) entry which is preliminary data.</text>
</comment>
<organism evidence="2 3">
    <name type="scientific">Forsythia ovata</name>
    <dbReference type="NCBI Taxonomy" id="205694"/>
    <lineage>
        <taxon>Eukaryota</taxon>
        <taxon>Viridiplantae</taxon>
        <taxon>Streptophyta</taxon>
        <taxon>Embryophyta</taxon>
        <taxon>Tracheophyta</taxon>
        <taxon>Spermatophyta</taxon>
        <taxon>Magnoliopsida</taxon>
        <taxon>eudicotyledons</taxon>
        <taxon>Gunneridae</taxon>
        <taxon>Pentapetalae</taxon>
        <taxon>asterids</taxon>
        <taxon>lamiids</taxon>
        <taxon>Lamiales</taxon>
        <taxon>Oleaceae</taxon>
        <taxon>Forsythieae</taxon>
        <taxon>Forsythia</taxon>
    </lineage>
</organism>
<proteinExistence type="predicted"/>
<accession>A0ABD1P6E9</accession>
<dbReference type="AlphaFoldDB" id="A0ABD1P6E9"/>
<dbReference type="EMBL" id="JBFOLJ010000023">
    <property type="protein sequence ID" value="KAL2459239.1"/>
    <property type="molecule type" value="Genomic_DNA"/>
</dbReference>
<keyword evidence="1" id="KW-0694">RNA-binding</keyword>
<keyword evidence="3" id="KW-1185">Reference proteome</keyword>
<name>A0ABD1P6E9_9LAMI</name>
<evidence type="ECO:0000313" key="2">
    <source>
        <dbReference type="EMBL" id="KAL2459239.1"/>
    </source>
</evidence>
<evidence type="ECO:0000313" key="3">
    <source>
        <dbReference type="Proteomes" id="UP001604277"/>
    </source>
</evidence>
<dbReference type="GO" id="GO:0003723">
    <property type="term" value="F:RNA binding"/>
    <property type="evidence" value="ECO:0007669"/>
    <property type="project" value="UniProtKB-KW"/>
</dbReference>
<reference evidence="3" key="1">
    <citation type="submission" date="2024-07" db="EMBL/GenBank/DDBJ databases">
        <title>Two chromosome-level genome assemblies of Korean endemic species Abeliophyllum distichum and Forsythia ovata (Oleaceae).</title>
        <authorList>
            <person name="Jang H."/>
        </authorList>
    </citation>
    <scope>NUCLEOTIDE SEQUENCE [LARGE SCALE GENOMIC DNA]</scope>
</reference>